<accession>A0ACC1PT46</accession>
<name>A0ACC1PT46_9PEZI</name>
<sequence length="337" mass="39201">MTSTLPQHLFDDLGDLRENNKHAEKAPSYRRDHLLKFNINFNAAIVVLRHLYSHVNIKCRFNEVIEKEERSHPILRLIWAGFEDDSATVAQSILRHEMQHLDDPRGQITVSDMFERPAMYNTLWHREPFLLYHPSLLGRPRGAKEWRIIKDGETVAKDSLVWWDSDNNLGDYIGSMFGRRAHKVTGDEFVDSFNDPAVIRVRYEHTAKDKPPVTYQYLRQIQIPPRRLGPSPDDPSVLVRLPLEKDKERSLYTLVAVVRCSGKVDESDRIRLYKVIGHRLSLSIKLKEYVGTYWNLGDVNDPGRVYLLFYAISGSMMMGVWRCYCSLGHYTQSPRFA</sequence>
<keyword evidence="2" id="KW-1185">Reference proteome</keyword>
<protein>
    <submittedName>
        <fullName evidence="1">Uncharacterized protein</fullName>
    </submittedName>
</protein>
<reference evidence="1" key="1">
    <citation type="submission" date="2022-10" db="EMBL/GenBank/DDBJ databases">
        <title>Genome Sequence of Xylaria curta.</title>
        <authorList>
            <person name="Buettner E."/>
        </authorList>
    </citation>
    <scope>NUCLEOTIDE SEQUENCE</scope>
    <source>
        <strain evidence="1">Babe10</strain>
    </source>
</reference>
<dbReference type="EMBL" id="JAPDGR010000025">
    <property type="protein sequence ID" value="KAJ2998468.1"/>
    <property type="molecule type" value="Genomic_DNA"/>
</dbReference>
<dbReference type="Proteomes" id="UP001143856">
    <property type="component" value="Unassembled WGS sequence"/>
</dbReference>
<evidence type="ECO:0000313" key="1">
    <source>
        <dbReference type="EMBL" id="KAJ2998468.1"/>
    </source>
</evidence>
<proteinExistence type="predicted"/>
<gene>
    <name evidence="1" type="ORF">NUW58_g307</name>
</gene>
<evidence type="ECO:0000313" key="2">
    <source>
        <dbReference type="Proteomes" id="UP001143856"/>
    </source>
</evidence>
<comment type="caution">
    <text evidence="1">The sequence shown here is derived from an EMBL/GenBank/DDBJ whole genome shotgun (WGS) entry which is preliminary data.</text>
</comment>
<organism evidence="1 2">
    <name type="scientific">Xylaria curta</name>
    <dbReference type="NCBI Taxonomy" id="42375"/>
    <lineage>
        <taxon>Eukaryota</taxon>
        <taxon>Fungi</taxon>
        <taxon>Dikarya</taxon>
        <taxon>Ascomycota</taxon>
        <taxon>Pezizomycotina</taxon>
        <taxon>Sordariomycetes</taxon>
        <taxon>Xylariomycetidae</taxon>
        <taxon>Xylariales</taxon>
        <taxon>Xylariaceae</taxon>
        <taxon>Xylaria</taxon>
    </lineage>
</organism>